<sequence>DTEPKKYESTWNRTKDGDLDVKVPKLSQFNGLYRLVAAKERDGYIIFRGCPEISQGKPLMFIETRKECPDETVLKKAVDDLNLDYKFENFTRDKTVNC</sequence>
<keyword evidence="2" id="KW-1185">Reference proteome</keyword>
<protein>
    <submittedName>
        <fullName evidence="1">Uncharacterized protein</fullName>
    </submittedName>
</protein>
<reference evidence="1" key="1">
    <citation type="journal article" date="2023" name="IScience">
        <title>Live-bearing cockroach genome reveals convergent evolutionary mechanisms linked to viviparity in insects and beyond.</title>
        <authorList>
            <person name="Fouks B."/>
            <person name="Harrison M.C."/>
            <person name="Mikhailova A.A."/>
            <person name="Marchal E."/>
            <person name="English S."/>
            <person name="Carruthers M."/>
            <person name="Jennings E.C."/>
            <person name="Chiamaka E.L."/>
            <person name="Frigard R.A."/>
            <person name="Pippel M."/>
            <person name="Attardo G.M."/>
            <person name="Benoit J.B."/>
            <person name="Bornberg-Bauer E."/>
            <person name="Tobe S.S."/>
        </authorList>
    </citation>
    <scope>NUCLEOTIDE SEQUENCE</scope>
    <source>
        <strain evidence="1">Stay&amp;Tobe</strain>
    </source>
</reference>
<dbReference type="EMBL" id="JASPKZ010004213">
    <property type="protein sequence ID" value="KAJ9590482.1"/>
    <property type="molecule type" value="Genomic_DNA"/>
</dbReference>
<accession>A0AAD8A173</accession>
<feature type="non-terminal residue" evidence="1">
    <location>
        <position position="1"/>
    </location>
</feature>
<reference evidence="1" key="2">
    <citation type="submission" date="2023-05" db="EMBL/GenBank/DDBJ databases">
        <authorList>
            <person name="Fouks B."/>
        </authorList>
    </citation>
    <scope>NUCLEOTIDE SEQUENCE</scope>
    <source>
        <strain evidence="1">Stay&amp;Tobe</strain>
        <tissue evidence="1">Testes</tissue>
    </source>
</reference>
<gene>
    <name evidence="1" type="ORF">L9F63_016480</name>
</gene>
<evidence type="ECO:0000313" key="2">
    <source>
        <dbReference type="Proteomes" id="UP001233999"/>
    </source>
</evidence>
<dbReference type="AlphaFoldDB" id="A0AAD8A173"/>
<evidence type="ECO:0000313" key="1">
    <source>
        <dbReference type="EMBL" id="KAJ9590482.1"/>
    </source>
</evidence>
<dbReference type="Proteomes" id="UP001233999">
    <property type="component" value="Unassembled WGS sequence"/>
</dbReference>
<proteinExistence type="predicted"/>
<dbReference type="InterPro" id="IPR012674">
    <property type="entry name" value="Calycin"/>
</dbReference>
<dbReference type="Gene3D" id="2.40.128.20">
    <property type="match status" value="1"/>
</dbReference>
<name>A0AAD8A173_DIPPU</name>
<organism evidence="1 2">
    <name type="scientific">Diploptera punctata</name>
    <name type="common">Pacific beetle cockroach</name>
    <dbReference type="NCBI Taxonomy" id="6984"/>
    <lineage>
        <taxon>Eukaryota</taxon>
        <taxon>Metazoa</taxon>
        <taxon>Ecdysozoa</taxon>
        <taxon>Arthropoda</taxon>
        <taxon>Hexapoda</taxon>
        <taxon>Insecta</taxon>
        <taxon>Pterygota</taxon>
        <taxon>Neoptera</taxon>
        <taxon>Polyneoptera</taxon>
        <taxon>Dictyoptera</taxon>
        <taxon>Blattodea</taxon>
        <taxon>Blaberoidea</taxon>
        <taxon>Blaberidae</taxon>
        <taxon>Diplopterinae</taxon>
        <taxon>Diploptera</taxon>
    </lineage>
</organism>
<comment type="caution">
    <text evidence="1">The sequence shown here is derived from an EMBL/GenBank/DDBJ whole genome shotgun (WGS) entry which is preliminary data.</text>
</comment>